<proteinExistence type="predicted"/>
<keyword evidence="2" id="KW-1133">Transmembrane helix</keyword>
<sequence>MFSPSATLRKSTTGTLLLLLFVASAIPHVLAASVNRTIDDTFGDPATGALPTLGPTGWFDDFCEVFLPLAVDCPTGHWAPDKKDAFNQTYHFTYSAADFLTLQFTGTAIYVYTLVINSTQHHLGLEGAFGGAGFTAQLDGGPAKVQHGDLNGLPALPAYNVLLYSKTGLENTTHSLTIRPLKGQLLFFDFAVYTFEEPDLTPSASSSALIPIGPTLAASASSLSAPTGVSSSSDPGPGVLAASKQAKLAGPIAGGILGGLALLGALGFLLFLVARRRRRREAAAESAWMDDAGNNNLKRRSNWPPDPIPRNMTPTAGFIYEGWAPESWSDAAASPRMSFISRGFSHARASSHPSATGPEVEFTAQLEPQTESAEMELRELTALEEKNALYLVGQEEAGREVARLEQQIRELTEAARPSLPSEAMDRWSPDRRTNSQLVMQIRTLRERIAAIQNDEMQLPEYTIAF</sequence>
<dbReference type="Gene3D" id="2.60.120.260">
    <property type="entry name" value="Galactose-binding domain-like"/>
    <property type="match status" value="1"/>
</dbReference>
<keyword evidence="1" id="KW-0175">Coiled coil</keyword>
<keyword evidence="2" id="KW-0472">Membrane</keyword>
<comment type="caution">
    <text evidence="4">The sequence shown here is derived from an EMBL/GenBank/DDBJ whole genome shotgun (WGS) entry which is preliminary data.</text>
</comment>
<protein>
    <submittedName>
        <fullName evidence="4">Uncharacterized protein</fullName>
    </submittedName>
</protein>
<gene>
    <name evidence="4" type="ORF">DFH08DRAFT_819470</name>
</gene>
<reference evidence="4" key="1">
    <citation type="submission" date="2023-03" db="EMBL/GenBank/DDBJ databases">
        <title>Massive genome expansion in bonnet fungi (Mycena s.s.) driven by repeated elements and novel gene families across ecological guilds.</title>
        <authorList>
            <consortium name="Lawrence Berkeley National Laboratory"/>
            <person name="Harder C.B."/>
            <person name="Miyauchi S."/>
            <person name="Viragh M."/>
            <person name="Kuo A."/>
            <person name="Thoen E."/>
            <person name="Andreopoulos B."/>
            <person name="Lu D."/>
            <person name="Skrede I."/>
            <person name="Drula E."/>
            <person name="Henrissat B."/>
            <person name="Morin E."/>
            <person name="Kohler A."/>
            <person name="Barry K."/>
            <person name="LaButti K."/>
            <person name="Morin E."/>
            <person name="Salamov A."/>
            <person name="Lipzen A."/>
            <person name="Mereny Z."/>
            <person name="Hegedus B."/>
            <person name="Baldrian P."/>
            <person name="Stursova M."/>
            <person name="Weitz H."/>
            <person name="Taylor A."/>
            <person name="Grigoriev I.V."/>
            <person name="Nagy L.G."/>
            <person name="Martin F."/>
            <person name="Kauserud H."/>
        </authorList>
    </citation>
    <scope>NUCLEOTIDE SEQUENCE</scope>
    <source>
        <strain evidence="4">CBHHK002</strain>
    </source>
</reference>
<keyword evidence="2" id="KW-0812">Transmembrane</keyword>
<name>A0AAD6ZE68_9AGAR</name>
<evidence type="ECO:0000313" key="5">
    <source>
        <dbReference type="Proteomes" id="UP001218218"/>
    </source>
</evidence>
<dbReference type="EMBL" id="JARIHO010000055">
    <property type="protein sequence ID" value="KAJ7319035.1"/>
    <property type="molecule type" value="Genomic_DNA"/>
</dbReference>
<feature type="chain" id="PRO_5042002977" evidence="3">
    <location>
        <begin position="32"/>
        <end position="465"/>
    </location>
</feature>
<keyword evidence="5" id="KW-1185">Reference proteome</keyword>
<evidence type="ECO:0000256" key="3">
    <source>
        <dbReference type="SAM" id="SignalP"/>
    </source>
</evidence>
<feature type="signal peptide" evidence="3">
    <location>
        <begin position="1"/>
        <end position="31"/>
    </location>
</feature>
<feature type="coiled-coil region" evidence="1">
    <location>
        <begin position="394"/>
        <end position="454"/>
    </location>
</feature>
<organism evidence="4 5">
    <name type="scientific">Mycena albidolilacea</name>
    <dbReference type="NCBI Taxonomy" id="1033008"/>
    <lineage>
        <taxon>Eukaryota</taxon>
        <taxon>Fungi</taxon>
        <taxon>Dikarya</taxon>
        <taxon>Basidiomycota</taxon>
        <taxon>Agaricomycotina</taxon>
        <taxon>Agaricomycetes</taxon>
        <taxon>Agaricomycetidae</taxon>
        <taxon>Agaricales</taxon>
        <taxon>Marasmiineae</taxon>
        <taxon>Mycenaceae</taxon>
        <taxon>Mycena</taxon>
    </lineage>
</organism>
<dbReference type="Proteomes" id="UP001218218">
    <property type="component" value="Unassembled WGS sequence"/>
</dbReference>
<keyword evidence="3" id="KW-0732">Signal</keyword>
<accession>A0AAD6ZE68</accession>
<evidence type="ECO:0000256" key="2">
    <source>
        <dbReference type="SAM" id="Phobius"/>
    </source>
</evidence>
<feature type="transmembrane region" description="Helical" evidence="2">
    <location>
        <begin position="252"/>
        <end position="273"/>
    </location>
</feature>
<evidence type="ECO:0000313" key="4">
    <source>
        <dbReference type="EMBL" id="KAJ7319035.1"/>
    </source>
</evidence>
<dbReference type="AlphaFoldDB" id="A0AAD6ZE68"/>
<evidence type="ECO:0000256" key="1">
    <source>
        <dbReference type="SAM" id="Coils"/>
    </source>
</evidence>